<dbReference type="EMBL" id="AVOT02050378">
    <property type="protein sequence ID" value="MBW0545458.1"/>
    <property type="molecule type" value="Genomic_DNA"/>
</dbReference>
<dbReference type="PANTHER" id="PTHR11439:SF467">
    <property type="entry name" value="INTEGRASE CATALYTIC DOMAIN-CONTAINING PROTEIN"/>
    <property type="match status" value="1"/>
</dbReference>
<dbReference type="Proteomes" id="UP000765509">
    <property type="component" value="Unassembled WGS sequence"/>
</dbReference>
<organism evidence="1 2">
    <name type="scientific">Austropuccinia psidii MF-1</name>
    <dbReference type="NCBI Taxonomy" id="1389203"/>
    <lineage>
        <taxon>Eukaryota</taxon>
        <taxon>Fungi</taxon>
        <taxon>Dikarya</taxon>
        <taxon>Basidiomycota</taxon>
        <taxon>Pucciniomycotina</taxon>
        <taxon>Pucciniomycetes</taxon>
        <taxon>Pucciniales</taxon>
        <taxon>Sphaerophragmiaceae</taxon>
        <taxon>Austropuccinia</taxon>
    </lineage>
</organism>
<dbReference type="PANTHER" id="PTHR11439">
    <property type="entry name" value="GAG-POL-RELATED RETROTRANSPOSON"/>
    <property type="match status" value="1"/>
</dbReference>
<evidence type="ECO:0008006" key="3">
    <source>
        <dbReference type="Google" id="ProtNLM"/>
    </source>
</evidence>
<dbReference type="OrthoDB" id="3344688at2759"/>
<gene>
    <name evidence="1" type="ORF">O181_085173</name>
</gene>
<proteinExistence type="predicted"/>
<evidence type="ECO:0000313" key="2">
    <source>
        <dbReference type="Proteomes" id="UP000765509"/>
    </source>
</evidence>
<protein>
    <recommendedName>
        <fullName evidence="3">Reverse transcriptase Ty1/copia-type domain-containing protein</fullName>
    </recommendedName>
</protein>
<evidence type="ECO:0000313" key="1">
    <source>
        <dbReference type="EMBL" id="MBW0545458.1"/>
    </source>
</evidence>
<keyword evidence="2" id="KW-1185">Reference proteome</keyword>
<dbReference type="AlphaFoldDB" id="A0A9Q3FX03"/>
<name>A0A9Q3FX03_9BASI</name>
<comment type="caution">
    <text evidence="1">The sequence shown here is derived from an EMBL/GenBank/DDBJ whole genome shotgun (WGS) entry which is preliminary data.</text>
</comment>
<reference evidence="1" key="1">
    <citation type="submission" date="2021-03" db="EMBL/GenBank/DDBJ databases">
        <title>Draft genome sequence of rust myrtle Austropuccinia psidii MF-1, a brazilian biotype.</title>
        <authorList>
            <person name="Quecine M.C."/>
            <person name="Pachon D.M.R."/>
            <person name="Bonatelli M.L."/>
            <person name="Correr F.H."/>
            <person name="Franceschini L.M."/>
            <person name="Leite T.F."/>
            <person name="Margarido G.R.A."/>
            <person name="Almeida C.A."/>
            <person name="Ferrarezi J.A."/>
            <person name="Labate C.A."/>
        </authorList>
    </citation>
    <scope>NUCLEOTIDE SEQUENCE</scope>
    <source>
        <strain evidence="1">MF-1</strain>
    </source>
</reference>
<accession>A0A9Q3FX03</accession>
<sequence>MEDLGEIWYALGIKVSQDRKLKTISLSQELYVNKIITKFRKMDCKSVATPMIPGTHLVPSKEEDLSINFKYHKAVGSLNYLTLCTRPDLAYETSSLSQFLENPLRDHVAAFKRVLRYLQGTKSDELMLGGALPIEIKGYSDSNVGWCLTN</sequence>